<reference evidence="3" key="1">
    <citation type="journal article" date="2020" name="Stud. Mycol.">
        <title>101 Dothideomycetes genomes: a test case for predicting lifestyles and emergence of pathogens.</title>
        <authorList>
            <person name="Haridas S."/>
            <person name="Albert R."/>
            <person name="Binder M."/>
            <person name="Bloem J."/>
            <person name="Labutti K."/>
            <person name="Salamov A."/>
            <person name="Andreopoulos B."/>
            <person name="Baker S."/>
            <person name="Barry K."/>
            <person name="Bills G."/>
            <person name="Bluhm B."/>
            <person name="Cannon C."/>
            <person name="Castanera R."/>
            <person name="Culley D."/>
            <person name="Daum C."/>
            <person name="Ezra D."/>
            <person name="Gonzalez J."/>
            <person name="Henrissat B."/>
            <person name="Kuo A."/>
            <person name="Liang C."/>
            <person name="Lipzen A."/>
            <person name="Lutzoni F."/>
            <person name="Magnuson J."/>
            <person name="Mondo S."/>
            <person name="Nolan M."/>
            <person name="Ohm R."/>
            <person name="Pangilinan J."/>
            <person name="Park H.-J."/>
            <person name="Ramirez L."/>
            <person name="Alfaro M."/>
            <person name="Sun H."/>
            <person name="Tritt A."/>
            <person name="Yoshinaga Y."/>
            <person name="Zwiers L.-H."/>
            <person name="Turgeon B."/>
            <person name="Goodwin S."/>
            <person name="Spatafora J."/>
            <person name="Crous P."/>
            <person name="Grigoriev I."/>
        </authorList>
    </citation>
    <scope>NUCLEOTIDE SEQUENCE</scope>
    <source>
        <strain evidence="3">CBS 115976</strain>
    </source>
</reference>
<feature type="transmembrane region" description="Helical" evidence="2">
    <location>
        <begin position="39"/>
        <end position="66"/>
    </location>
</feature>
<dbReference type="InterPro" id="IPR001128">
    <property type="entry name" value="Cyt_P450"/>
</dbReference>
<dbReference type="CDD" id="cd11069">
    <property type="entry name" value="CYP_FUM15-like"/>
    <property type="match status" value="1"/>
</dbReference>
<keyword evidence="1" id="KW-0479">Metal-binding</keyword>
<dbReference type="InterPro" id="IPR036396">
    <property type="entry name" value="Cyt_P450_sf"/>
</dbReference>
<dbReference type="Gene3D" id="1.10.630.10">
    <property type="entry name" value="Cytochrome P450"/>
    <property type="match status" value="1"/>
</dbReference>
<proteinExistence type="predicted"/>
<dbReference type="PANTHER" id="PTHR24305">
    <property type="entry name" value="CYTOCHROME P450"/>
    <property type="match status" value="1"/>
</dbReference>
<dbReference type="GO" id="GO:0005506">
    <property type="term" value="F:iron ion binding"/>
    <property type="evidence" value="ECO:0007669"/>
    <property type="project" value="InterPro"/>
</dbReference>
<dbReference type="Pfam" id="PF00067">
    <property type="entry name" value="p450"/>
    <property type="match status" value="1"/>
</dbReference>
<keyword evidence="2" id="KW-1133">Transmembrane helix</keyword>
<feature type="transmembrane region" description="Helical" evidence="2">
    <location>
        <begin position="6"/>
        <end position="27"/>
    </location>
</feature>
<evidence type="ECO:0000256" key="1">
    <source>
        <dbReference type="PIRSR" id="PIRSR602401-1"/>
    </source>
</evidence>
<dbReference type="SUPFAM" id="SSF48264">
    <property type="entry name" value="Cytochrome P450"/>
    <property type="match status" value="1"/>
</dbReference>
<feature type="binding site" description="axial binding residue" evidence="1">
    <location>
        <position position="495"/>
    </location>
    <ligand>
        <name>heme</name>
        <dbReference type="ChEBI" id="CHEBI:30413"/>
    </ligand>
    <ligandPart>
        <name>Fe</name>
        <dbReference type="ChEBI" id="CHEBI:18248"/>
    </ligandPart>
</feature>
<dbReference type="OrthoDB" id="1470350at2759"/>
<dbReference type="GO" id="GO:0020037">
    <property type="term" value="F:heme binding"/>
    <property type="evidence" value="ECO:0007669"/>
    <property type="project" value="InterPro"/>
</dbReference>
<evidence type="ECO:0000313" key="3">
    <source>
        <dbReference type="EMBL" id="KAF2670625.1"/>
    </source>
</evidence>
<keyword evidence="2" id="KW-0472">Membrane</keyword>
<keyword evidence="2" id="KW-0812">Transmembrane</keyword>
<evidence type="ECO:0000313" key="4">
    <source>
        <dbReference type="Proteomes" id="UP000799302"/>
    </source>
</evidence>
<dbReference type="FunFam" id="1.10.630.10:FF:000051">
    <property type="entry name" value="Cytochrome P450 monooxygenase (Fum15)"/>
    <property type="match status" value="1"/>
</dbReference>
<dbReference type="PRINTS" id="PR00385">
    <property type="entry name" value="P450"/>
</dbReference>
<keyword evidence="1" id="KW-0408">Iron</keyword>
<keyword evidence="4" id="KW-1185">Reference proteome</keyword>
<keyword evidence="1" id="KW-0349">Heme</keyword>
<dbReference type="Proteomes" id="UP000799302">
    <property type="component" value="Unassembled WGS sequence"/>
</dbReference>
<sequence length="551" mass="61523">MGYLSITYAQLFYICGALSFLQSRGFLPGIALQSGSVSSWFRAFLILYVLSMPVLFAFKAFVYPFFLSPLRNLPAPKGGNLLFGHFPTIMREPSGAPMARWADEVPNNGIMRYNHIFNSQRVLLTSPKALQEVLSTKSYQFIKPSFFRLTIGRLLGNGILFAEGDEHRRQRKLLNPAFSFRHIKELYPTFWSKGQEVTEAMSKHIDNNQTGEDSKDGCLIDINDWASRVTLDIIGVAGMGHDFNVIKDPSGELNTCYRHVFNIGGGNRVAQLMGFFLPTWLTTRLPLKRNQDIIAARHTIRKISFELIAQKRAALEKGSTGTDILSVAIESGGFSDEDLANQLMTFLAAGHETTASAMAWACYHLCQHPEVQSRLREEIRANLPSLSDPESTITSASIDKLPYLNAVCNEVLRVYPSVPLTIRIAKEDDTILGHFIPKDTAVVVCPWSVNVNEELWGPDAKIFNPDRWMGPGRAKTGGADSHYSFLTFLDGPRGCIGRDFAKAEFACLLATWVGRFEIEFGNKDYVLEIGGGITSKPKKDMAVRMRNVEGW</sequence>
<dbReference type="GO" id="GO:0016705">
    <property type="term" value="F:oxidoreductase activity, acting on paired donors, with incorporation or reduction of molecular oxygen"/>
    <property type="evidence" value="ECO:0007669"/>
    <property type="project" value="InterPro"/>
</dbReference>
<gene>
    <name evidence="3" type="ORF">BT63DRAFT_424556</name>
</gene>
<dbReference type="PRINTS" id="PR00463">
    <property type="entry name" value="EP450I"/>
</dbReference>
<dbReference type="AlphaFoldDB" id="A0A6A6UEB8"/>
<comment type="cofactor">
    <cofactor evidence="1">
        <name>heme</name>
        <dbReference type="ChEBI" id="CHEBI:30413"/>
    </cofactor>
</comment>
<dbReference type="EMBL" id="MU004234">
    <property type="protein sequence ID" value="KAF2670625.1"/>
    <property type="molecule type" value="Genomic_DNA"/>
</dbReference>
<evidence type="ECO:0000256" key="2">
    <source>
        <dbReference type="SAM" id="Phobius"/>
    </source>
</evidence>
<organism evidence="3 4">
    <name type="scientific">Microthyrium microscopicum</name>
    <dbReference type="NCBI Taxonomy" id="703497"/>
    <lineage>
        <taxon>Eukaryota</taxon>
        <taxon>Fungi</taxon>
        <taxon>Dikarya</taxon>
        <taxon>Ascomycota</taxon>
        <taxon>Pezizomycotina</taxon>
        <taxon>Dothideomycetes</taxon>
        <taxon>Dothideomycetes incertae sedis</taxon>
        <taxon>Microthyriales</taxon>
        <taxon>Microthyriaceae</taxon>
        <taxon>Microthyrium</taxon>
    </lineage>
</organism>
<dbReference type="GO" id="GO:0004497">
    <property type="term" value="F:monooxygenase activity"/>
    <property type="evidence" value="ECO:0007669"/>
    <property type="project" value="InterPro"/>
</dbReference>
<accession>A0A6A6UEB8</accession>
<dbReference type="PANTHER" id="PTHR24305:SF227">
    <property type="entry name" value="P450, PUTATIVE (EUROFUNG)-RELATED"/>
    <property type="match status" value="1"/>
</dbReference>
<name>A0A6A6UEB8_9PEZI</name>
<protein>
    <submittedName>
        <fullName evidence="3">Cytochrome P450 78A3</fullName>
    </submittedName>
</protein>
<dbReference type="InterPro" id="IPR050121">
    <property type="entry name" value="Cytochrome_P450_monoxygenase"/>
</dbReference>
<dbReference type="InterPro" id="IPR002401">
    <property type="entry name" value="Cyt_P450_E_grp-I"/>
</dbReference>